<evidence type="ECO:0000313" key="2">
    <source>
        <dbReference type="Proteomes" id="UP000011115"/>
    </source>
</evidence>
<evidence type="ECO:0000313" key="1">
    <source>
        <dbReference type="EnsemblPlants" id="PGSC0003DMT400031450"/>
    </source>
</evidence>
<keyword evidence="2" id="KW-1185">Reference proteome</keyword>
<accession>M1AVP0</accession>
<dbReference type="HOGENOM" id="CLU_3018112_0_0_1"/>
<dbReference type="EnsemblPlants" id="PGSC0003DMT400031450">
    <property type="protein sequence ID" value="PGSC0003DMT400031450"/>
    <property type="gene ID" value="PGSC0003DMG402012060"/>
</dbReference>
<dbReference type="PaxDb" id="4113-PGSC0003DMT400031450"/>
<protein>
    <submittedName>
        <fullName evidence="1">Uncharacterized protein</fullName>
    </submittedName>
</protein>
<reference evidence="2" key="1">
    <citation type="journal article" date="2011" name="Nature">
        <title>Genome sequence and analysis of the tuber crop potato.</title>
        <authorList>
            <consortium name="The Potato Genome Sequencing Consortium"/>
        </authorList>
    </citation>
    <scope>NUCLEOTIDE SEQUENCE [LARGE SCALE GENOMIC DNA]</scope>
    <source>
        <strain evidence="2">cv. DM1-3 516 R44</strain>
    </source>
</reference>
<sequence length="56" mass="6168">MRWQKTMLLGQSEYAAIPVSDPPEMHSVGGSDTLTLAFSKSPCNTEKISLVDLEEK</sequence>
<organism evidence="1 2">
    <name type="scientific">Solanum tuberosum</name>
    <name type="common">Potato</name>
    <dbReference type="NCBI Taxonomy" id="4113"/>
    <lineage>
        <taxon>Eukaryota</taxon>
        <taxon>Viridiplantae</taxon>
        <taxon>Streptophyta</taxon>
        <taxon>Embryophyta</taxon>
        <taxon>Tracheophyta</taxon>
        <taxon>Spermatophyta</taxon>
        <taxon>Magnoliopsida</taxon>
        <taxon>eudicotyledons</taxon>
        <taxon>Gunneridae</taxon>
        <taxon>Pentapetalae</taxon>
        <taxon>asterids</taxon>
        <taxon>lamiids</taxon>
        <taxon>Solanales</taxon>
        <taxon>Solanaceae</taxon>
        <taxon>Solanoideae</taxon>
        <taxon>Solaneae</taxon>
        <taxon>Solanum</taxon>
    </lineage>
</organism>
<reference evidence="1" key="2">
    <citation type="submission" date="2015-06" db="UniProtKB">
        <authorList>
            <consortium name="EnsemblPlants"/>
        </authorList>
    </citation>
    <scope>IDENTIFICATION</scope>
    <source>
        <strain evidence="1">DM1-3 516 R44</strain>
    </source>
</reference>
<dbReference type="InParanoid" id="M1AVP0"/>
<dbReference type="Proteomes" id="UP000011115">
    <property type="component" value="Unassembled WGS sequence"/>
</dbReference>
<proteinExistence type="predicted"/>
<dbReference type="AlphaFoldDB" id="M1AVP0"/>
<name>M1AVP0_SOLTU</name>
<dbReference type="Gramene" id="PGSC0003DMT400031450">
    <property type="protein sequence ID" value="PGSC0003DMT400031450"/>
    <property type="gene ID" value="PGSC0003DMG402012060"/>
</dbReference>